<feature type="domain" description="R13L1/DRL21-like LRR repeat region" evidence="1">
    <location>
        <begin position="111"/>
        <end position="225"/>
    </location>
</feature>
<proteinExistence type="predicted"/>
<dbReference type="AlphaFoldDB" id="A0AA38TYV5"/>
<sequence length="328" mass="37020">MDVVKFGYKMHDMVHELAQYVMRHDCSIITPGRELIIPDEVLHLSSSCSAFVLSDDDSEKLRDGLTPRTLSSRCEIMAVSIFDFLLFSSSFLWFPKVSKELQLGPKLICISFEDARRAKLSCKINLTSLVISWGATRILKGTSMKTYNIAPLSSESVESVLEGLEPNSNLKELEIHHYPGEKISPIWMINLKNLVSIKFQNSYECNHISALGRLPALKSVDINRMQKLKRLHDEDNTTSANGILFPSPEILHIASCMNFISLPSNLPKLKRLMITYCPALRSLPDGLQCLGELDYLEISGCEDLVRRCEKETGEDWPKISHVPNIHLS</sequence>
<evidence type="ECO:0000313" key="3">
    <source>
        <dbReference type="Proteomes" id="UP001172457"/>
    </source>
</evidence>
<dbReference type="InterPro" id="IPR032675">
    <property type="entry name" value="LRR_dom_sf"/>
</dbReference>
<dbReference type="EMBL" id="JARYMX010000003">
    <property type="protein sequence ID" value="KAJ9559298.1"/>
    <property type="molecule type" value="Genomic_DNA"/>
</dbReference>
<dbReference type="Proteomes" id="UP001172457">
    <property type="component" value="Chromosome 3"/>
</dbReference>
<dbReference type="SUPFAM" id="SSF52058">
    <property type="entry name" value="L domain-like"/>
    <property type="match status" value="1"/>
</dbReference>
<protein>
    <recommendedName>
        <fullName evidence="1">R13L1/DRL21-like LRR repeat region domain-containing protein</fullName>
    </recommendedName>
</protein>
<dbReference type="PANTHER" id="PTHR47186">
    <property type="entry name" value="LEUCINE-RICH REPEAT-CONTAINING PROTEIN 57"/>
    <property type="match status" value="1"/>
</dbReference>
<evidence type="ECO:0000313" key="2">
    <source>
        <dbReference type="EMBL" id="KAJ9559298.1"/>
    </source>
</evidence>
<comment type="caution">
    <text evidence="2">The sequence shown here is derived from an EMBL/GenBank/DDBJ whole genome shotgun (WGS) entry which is preliminary data.</text>
</comment>
<evidence type="ECO:0000259" key="1">
    <source>
        <dbReference type="Pfam" id="PF25019"/>
    </source>
</evidence>
<dbReference type="Gene3D" id="3.80.10.10">
    <property type="entry name" value="Ribonuclease Inhibitor"/>
    <property type="match status" value="1"/>
</dbReference>
<gene>
    <name evidence="2" type="ORF">OSB04_013912</name>
</gene>
<organism evidence="2 3">
    <name type="scientific">Centaurea solstitialis</name>
    <name type="common">yellow star-thistle</name>
    <dbReference type="NCBI Taxonomy" id="347529"/>
    <lineage>
        <taxon>Eukaryota</taxon>
        <taxon>Viridiplantae</taxon>
        <taxon>Streptophyta</taxon>
        <taxon>Embryophyta</taxon>
        <taxon>Tracheophyta</taxon>
        <taxon>Spermatophyta</taxon>
        <taxon>Magnoliopsida</taxon>
        <taxon>eudicotyledons</taxon>
        <taxon>Gunneridae</taxon>
        <taxon>Pentapetalae</taxon>
        <taxon>asterids</taxon>
        <taxon>campanulids</taxon>
        <taxon>Asterales</taxon>
        <taxon>Asteraceae</taxon>
        <taxon>Carduoideae</taxon>
        <taxon>Cardueae</taxon>
        <taxon>Centaureinae</taxon>
        <taxon>Centaurea</taxon>
    </lineage>
</organism>
<dbReference type="InterPro" id="IPR056789">
    <property type="entry name" value="LRR_R13L1-DRL21"/>
</dbReference>
<dbReference type="Pfam" id="PF25019">
    <property type="entry name" value="LRR_R13L1-DRL21"/>
    <property type="match status" value="1"/>
</dbReference>
<dbReference type="PANTHER" id="PTHR47186:SF42">
    <property type="entry name" value="DISEASE RESISTANCE RPP13-LIKE PROTEIN 1"/>
    <property type="match status" value="1"/>
</dbReference>
<accession>A0AA38TYV5</accession>
<reference evidence="2" key="1">
    <citation type="submission" date="2023-03" db="EMBL/GenBank/DDBJ databases">
        <title>Chromosome-scale reference genome and RAD-based genetic map of yellow starthistle (Centaurea solstitialis) reveal putative structural variation and QTLs associated with invader traits.</title>
        <authorList>
            <person name="Reatini B."/>
            <person name="Cang F.A."/>
            <person name="Jiang Q."/>
            <person name="Mckibben M.T.W."/>
            <person name="Barker M.S."/>
            <person name="Rieseberg L.H."/>
            <person name="Dlugosch K.M."/>
        </authorList>
    </citation>
    <scope>NUCLEOTIDE SEQUENCE</scope>
    <source>
        <strain evidence="2">CAN-66</strain>
        <tissue evidence="2">Leaf</tissue>
    </source>
</reference>
<keyword evidence="3" id="KW-1185">Reference proteome</keyword>
<name>A0AA38TYV5_9ASTR</name>